<dbReference type="RefSeq" id="WP_151179963.1">
    <property type="nucleotide sequence ID" value="NZ_CP042906.1"/>
</dbReference>
<comment type="similarity">
    <text evidence="1">Belongs to the PRORSD1 family.</text>
</comment>
<sequence>MSDTAAPAAAVLPTSPEAVIQRLADLGIETEVHRHAPVFTVEESQALRGDLPGGHIKNLFLRNKKGDQMWLVVVEETRRMDLKALAPKIGGDKLSFGSPDRLMTYLGVLPGSVTPLALINDKAHKVQPVLDRALLSMNPLHCHPLTNDMTLSLAPADLLKFIEACGHKPIFLDL</sequence>
<evidence type="ECO:0000313" key="3">
    <source>
        <dbReference type="EMBL" id="QEX19949.1"/>
    </source>
</evidence>
<name>A0A5J6MRI9_9PROT</name>
<organism evidence="3 4">
    <name type="scientific">Hypericibacter terrae</name>
    <dbReference type="NCBI Taxonomy" id="2602015"/>
    <lineage>
        <taxon>Bacteria</taxon>
        <taxon>Pseudomonadati</taxon>
        <taxon>Pseudomonadota</taxon>
        <taxon>Alphaproteobacteria</taxon>
        <taxon>Rhodospirillales</taxon>
        <taxon>Dongiaceae</taxon>
        <taxon>Hypericibacter</taxon>
    </lineage>
</organism>
<dbReference type="Proteomes" id="UP000326202">
    <property type="component" value="Chromosome"/>
</dbReference>
<keyword evidence="4" id="KW-1185">Reference proteome</keyword>
<dbReference type="InterPro" id="IPR007214">
    <property type="entry name" value="YbaK/aa-tRNA-synth-assoc-dom"/>
</dbReference>
<evidence type="ECO:0000259" key="2">
    <source>
        <dbReference type="Pfam" id="PF04073"/>
    </source>
</evidence>
<dbReference type="SUPFAM" id="SSF55826">
    <property type="entry name" value="YbaK/ProRS associated domain"/>
    <property type="match status" value="1"/>
</dbReference>
<dbReference type="CDD" id="cd04335">
    <property type="entry name" value="PrdX_deacylase"/>
    <property type="match status" value="1"/>
</dbReference>
<reference evidence="3 4" key="1">
    <citation type="submission" date="2019-08" db="EMBL/GenBank/DDBJ databases">
        <title>Hyperibacter terrae gen. nov., sp. nov. and Hyperibacter viscosus sp. nov., two new members in the family Rhodospirillaceae isolated from the rhizosphere of Hypericum perforatum.</title>
        <authorList>
            <person name="Noviana Z."/>
        </authorList>
    </citation>
    <scope>NUCLEOTIDE SEQUENCE [LARGE SCALE GENOMIC DNA]</scope>
    <source>
        <strain evidence="3 4">R5913</strain>
    </source>
</reference>
<gene>
    <name evidence="3" type="ORF">FRZ44_52640</name>
</gene>
<evidence type="ECO:0000256" key="1">
    <source>
        <dbReference type="ARBA" id="ARBA00010201"/>
    </source>
</evidence>
<proteinExistence type="inferred from homology"/>
<dbReference type="InterPro" id="IPR036754">
    <property type="entry name" value="YbaK/aa-tRNA-synt-asso_dom_sf"/>
</dbReference>
<dbReference type="AlphaFoldDB" id="A0A5J6MRI9"/>
<dbReference type="FunFam" id="3.90.960.10:FF:000005">
    <property type="entry name" value="Putative prolyl-tRNA synthetase"/>
    <property type="match status" value="1"/>
</dbReference>
<accession>A0A5J6MRI9</accession>
<protein>
    <submittedName>
        <fullName evidence="3">Prolyl-tRNA editing protein</fullName>
    </submittedName>
</protein>
<dbReference type="OrthoDB" id="5145315at2"/>
<feature type="domain" description="YbaK/aminoacyl-tRNA synthetase-associated" evidence="2">
    <location>
        <begin position="35"/>
        <end position="161"/>
    </location>
</feature>
<dbReference type="EMBL" id="CP042906">
    <property type="protein sequence ID" value="QEX19949.1"/>
    <property type="molecule type" value="Genomic_DNA"/>
</dbReference>
<dbReference type="PANTHER" id="PTHR31423:SF3">
    <property type="entry name" value="PROLYL-TRNA SYNTHETASE ASSOCIATED DOMAIN-CONTAINING PROTEIN 1-RELATED"/>
    <property type="match status" value="1"/>
</dbReference>
<dbReference type="Gene3D" id="3.90.960.10">
    <property type="entry name" value="YbaK/aminoacyl-tRNA synthetase-associated domain"/>
    <property type="match status" value="1"/>
</dbReference>
<dbReference type="PANTHER" id="PTHR31423">
    <property type="entry name" value="YBAK DOMAIN-CONTAINING PROTEIN"/>
    <property type="match status" value="1"/>
</dbReference>
<dbReference type="InterPro" id="IPR040285">
    <property type="entry name" value="ProX/PRXD1"/>
</dbReference>
<dbReference type="KEGG" id="htq:FRZ44_52640"/>
<dbReference type="GO" id="GO:0002161">
    <property type="term" value="F:aminoacyl-tRNA deacylase activity"/>
    <property type="evidence" value="ECO:0007669"/>
    <property type="project" value="InterPro"/>
</dbReference>
<evidence type="ECO:0000313" key="4">
    <source>
        <dbReference type="Proteomes" id="UP000326202"/>
    </source>
</evidence>
<dbReference type="Pfam" id="PF04073">
    <property type="entry name" value="tRNA_edit"/>
    <property type="match status" value="1"/>
</dbReference>